<dbReference type="Pfam" id="PF00076">
    <property type="entry name" value="RRM_1"/>
    <property type="match status" value="1"/>
</dbReference>
<dbReference type="GO" id="GO:0005737">
    <property type="term" value="C:cytoplasm"/>
    <property type="evidence" value="ECO:0007669"/>
    <property type="project" value="TreeGrafter"/>
</dbReference>
<reference evidence="5 6" key="1">
    <citation type="submission" date="2018-11" db="EMBL/GenBank/DDBJ databases">
        <title>Haplotype-resolved cattle genomes.</title>
        <authorList>
            <person name="Low W.Y."/>
            <person name="Tearle R."/>
            <person name="Bickhart D.M."/>
            <person name="Rosen B.D."/>
            <person name="Koren S."/>
            <person name="Rhie A."/>
            <person name="Hiendleder S."/>
            <person name="Phillippy A.M."/>
            <person name="Smith T.P.L."/>
            <person name="Williams J.L."/>
        </authorList>
    </citation>
    <scope>NUCLEOTIDE SEQUENCE [LARGE SCALE GENOMIC DNA]</scope>
</reference>
<evidence type="ECO:0000259" key="3">
    <source>
        <dbReference type="PROSITE" id="PS50102"/>
    </source>
</evidence>
<accession>A0A4W2CQ28</accession>
<proteinExistence type="predicted"/>
<evidence type="ECO:0000313" key="5">
    <source>
        <dbReference type="Proteomes" id="UP000314981"/>
    </source>
</evidence>
<reference evidence="4" key="2">
    <citation type="submission" date="2025-05" db="UniProtKB">
        <authorList>
            <consortium name="Ensembl"/>
        </authorList>
    </citation>
    <scope>IDENTIFICATION</scope>
</reference>
<dbReference type="InterPro" id="IPR050374">
    <property type="entry name" value="RRT5_SRSF_SR"/>
</dbReference>
<dbReference type="FunFam" id="3.30.70.330:FF:000034">
    <property type="entry name" value="heterogeneous nuclear ribonucleoprotein M isoform X1"/>
    <property type="match status" value="1"/>
</dbReference>
<dbReference type="GO" id="GO:1990904">
    <property type="term" value="C:ribonucleoprotein complex"/>
    <property type="evidence" value="ECO:0007669"/>
    <property type="project" value="TreeGrafter"/>
</dbReference>
<name>A0A4W2CQ28_BOBOX</name>
<evidence type="ECO:0000256" key="2">
    <source>
        <dbReference type="PROSITE-ProRule" id="PRU00176"/>
    </source>
</evidence>
<dbReference type="SMR" id="A0A4W2CQ28"/>
<dbReference type="InterPro" id="IPR000504">
    <property type="entry name" value="RRM_dom"/>
</dbReference>
<dbReference type="Ensembl" id="ENSBIXT00000024779.1">
    <property type="protein sequence ID" value="ENSBIXP00000014060.1"/>
    <property type="gene ID" value="ENSBIXG00000018850.1"/>
</dbReference>
<keyword evidence="5" id="KW-1185">Reference proteome</keyword>
<dbReference type="Proteomes" id="UP000314981">
    <property type="component" value="Chromosome 11"/>
</dbReference>
<evidence type="ECO:0000256" key="1">
    <source>
        <dbReference type="ARBA" id="ARBA00022884"/>
    </source>
</evidence>
<dbReference type="Proteomes" id="UP000429181">
    <property type="component" value="Chromosome 11"/>
</dbReference>
<dbReference type="PANTHER" id="PTHR23003">
    <property type="entry name" value="RNA RECOGNITION MOTIF RRM DOMAIN CONTAINING PROTEIN"/>
    <property type="match status" value="1"/>
</dbReference>
<dbReference type="GO" id="GO:0003729">
    <property type="term" value="F:mRNA binding"/>
    <property type="evidence" value="ECO:0007669"/>
    <property type="project" value="TreeGrafter"/>
</dbReference>
<dbReference type="SUPFAM" id="SSF54928">
    <property type="entry name" value="RNA-binding domain, RBD"/>
    <property type="match status" value="1"/>
</dbReference>
<dbReference type="Gene3D" id="3.30.70.330">
    <property type="match status" value="1"/>
</dbReference>
<evidence type="ECO:0000313" key="6">
    <source>
        <dbReference type="Proteomes" id="UP000429181"/>
    </source>
</evidence>
<dbReference type="OMA" id="NCTIICK"/>
<dbReference type="AlphaFoldDB" id="A0A4W2CQ28"/>
<dbReference type="InterPro" id="IPR035979">
    <property type="entry name" value="RBD_domain_sf"/>
</dbReference>
<keyword evidence="1 2" id="KW-0694">RNA-binding</keyword>
<dbReference type="GO" id="GO:0005634">
    <property type="term" value="C:nucleus"/>
    <property type="evidence" value="ECO:0007669"/>
    <property type="project" value="TreeGrafter"/>
</dbReference>
<evidence type="ECO:0000313" key="4">
    <source>
        <dbReference type="Ensembl" id="ENSBIXP00000014060.1"/>
    </source>
</evidence>
<dbReference type="InterPro" id="IPR012677">
    <property type="entry name" value="Nucleotide-bd_a/b_plait_sf"/>
</dbReference>
<dbReference type="PROSITE" id="PS50102">
    <property type="entry name" value="RRM"/>
    <property type="match status" value="1"/>
</dbReference>
<dbReference type="PANTHER" id="PTHR23003:SF6">
    <property type="entry name" value="HETEROGENEOUS NUCLEAR RIBONUCLEOPROTEIN M"/>
    <property type="match status" value="1"/>
</dbReference>
<dbReference type="Ensembl" id="ENSBIXT00005011264.1">
    <property type="protein sequence ID" value="ENSBIXP00005029278.1"/>
    <property type="gene ID" value="ENSBIXG00005009192.1"/>
</dbReference>
<dbReference type="GeneTree" id="ENSGT00940000154595"/>
<sequence length="212" mass="22440">MEGIGFGTNKMGGMEGPIGGGMKNMGRFGSGMNMGRINGGGGGSVPGIKRMGPNTDRMAEGGRGAGWGQGRHLECMGLGHMSTNSLQRMALERMGANSLERIGPAMGPALDAGIDFTGSFGGTGGHAPGVARKACQIFVTNLPFDFTWKMLKDKFNECSHVLYATIKMENGKPKGCSVVKFELPEVAERACWMMNGMKLSGRKTDVQINRNA</sequence>
<protein>
    <recommendedName>
        <fullName evidence="3">RRM domain-containing protein</fullName>
    </recommendedName>
</protein>
<dbReference type="STRING" id="30522.A0A4W2CQ28"/>
<dbReference type="SMART" id="SM00360">
    <property type="entry name" value="RRM"/>
    <property type="match status" value="1"/>
</dbReference>
<organism evidence="4 5">
    <name type="scientific">Bos indicus x Bos taurus</name>
    <name type="common">Hybrid cattle</name>
    <dbReference type="NCBI Taxonomy" id="30522"/>
    <lineage>
        <taxon>Eukaryota</taxon>
        <taxon>Metazoa</taxon>
        <taxon>Chordata</taxon>
        <taxon>Craniata</taxon>
        <taxon>Vertebrata</taxon>
        <taxon>Euteleostomi</taxon>
        <taxon>Mammalia</taxon>
        <taxon>Eutheria</taxon>
        <taxon>Laurasiatheria</taxon>
        <taxon>Artiodactyla</taxon>
        <taxon>Ruminantia</taxon>
        <taxon>Pecora</taxon>
        <taxon>Bovidae</taxon>
        <taxon>Bovinae</taxon>
        <taxon>Bos</taxon>
    </lineage>
</organism>
<feature type="domain" description="RRM" evidence="3">
    <location>
        <begin position="135"/>
        <end position="211"/>
    </location>
</feature>